<gene>
    <name evidence="2" type="ORF">DEB45_11880</name>
</gene>
<dbReference type="Gene3D" id="3.30.420.40">
    <property type="match status" value="2"/>
</dbReference>
<dbReference type="Pfam" id="PF01869">
    <property type="entry name" value="BcrAD_BadFG"/>
    <property type="match status" value="1"/>
</dbReference>
<dbReference type="InterPro" id="IPR052519">
    <property type="entry name" value="Euk-type_GlcNAc_Kinase"/>
</dbReference>
<name>A0A358E0M0_9ALTE</name>
<dbReference type="PANTHER" id="PTHR43190">
    <property type="entry name" value="N-ACETYL-D-GLUCOSAMINE KINASE"/>
    <property type="match status" value="1"/>
</dbReference>
<dbReference type="InterPro" id="IPR002731">
    <property type="entry name" value="ATPase_BadF"/>
</dbReference>
<accession>A0A358E0M0</accession>
<dbReference type="AlphaFoldDB" id="A0A358E0M0"/>
<dbReference type="SUPFAM" id="SSF53067">
    <property type="entry name" value="Actin-like ATPase domain"/>
    <property type="match status" value="2"/>
</dbReference>
<dbReference type="Proteomes" id="UP000264779">
    <property type="component" value="Unassembled WGS sequence"/>
</dbReference>
<dbReference type="PANTHER" id="PTHR43190:SF3">
    <property type="entry name" value="N-ACETYL-D-GLUCOSAMINE KINASE"/>
    <property type="match status" value="1"/>
</dbReference>
<evidence type="ECO:0000313" key="3">
    <source>
        <dbReference type="Proteomes" id="UP000264779"/>
    </source>
</evidence>
<proteinExistence type="predicted"/>
<protein>
    <submittedName>
        <fullName evidence="2">ATPase</fullName>
    </submittedName>
</protein>
<feature type="domain" description="ATPase BadF/BadG/BcrA/BcrD type" evidence="1">
    <location>
        <begin position="8"/>
        <end position="272"/>
    </location>
</feature>
<comment type="caution">
    <text evidence="2">The sequence shown here is derived from an EMBL/GenBank/DDBJ whole genome shotgun (WGS) entry which is preliminary data.</text>
</comment>
<dbReference type="CDD" id="cd24082">
    <property type="entry name" value="ASKHA_NBD_GspK-like"/>
    <property type="match status" value="1"/>
</dbReference>
<organism evidence="2 3">
    <name type="scientific">Alteromonas australica</name>
    <dbReference type="NCBI Taxonomy" id="589873"/>
    <lineage>
        <taxon>Bacteria</taxon>
        <taxon>Pseudomonadati</taxon>
        <taxon>Pseudomonadota</taxon>
        <taxon>Gammaproteobacteria</taxon>
        <taxon>Alteromonadales</taxon>
        <taxon>Alteromonadaceae</taxon>
        <taxon>Alteromonas/Salinimonas group</taxon>
        <taxon>Alteromonas</taxon>
    </lineage>
</organism>
<dbReference type="InterPro" id="IPR043129">
    <property type="entry name" value="ATPase_NBD"/>
</dbReference>
<evidence type="ECO:0000313" key="2">
    <source>
        <dbReference type="EMBL" id="HBU51950.1"/>
    </source>
</evidence>
<sequence>MSSDLFFIGIDGGGTKCRARLEDVDGNVLGEGVSGPANIMRDSDLAKASIVDAINIAISNAGNANTFEQISLSQCVVGAGLAGANIESAKQQFEQWQHPFHSLHVLSDLHAACVGAHNGNPGAAIIIGTGSSGTMWQDESFQDVGGHGFPIGDKASGAWLGLKAVQHTLLCLDELEEKDELAAEVCNALQSSCTQEIVAKCAEFNTHHYAALVERMLPLLYTKQNKVTALFEEGAVYIARMAKRLLANHNHCLAMIGGLSNVYSAYFSESIKARLVPCKATPQQGAIYHAKAAFNHKEGEK</sequence>
<reference evidence="2 3" key="1">
    <citation type="journal article" date="2018" name="Nat. Biotechnol.">
        <title>A standardized bacterial taxonomy based on genome phylogeny substantially revises the tree of life.</title>
        <authorList>
            <person name="Parks D.H."/>
            <person name="Chuvochina M."/>
            <person name="Waite D.W."/>
            <person name="Rinke C."/>
            <person name="Skarshewski A."/>
            <person name="Chaumeil P.A."/>
            <person name="Hugenholtz P."/>
        </authorList>
    </citation>
    <scope>NUCLEOTIDE SEQUENCE [LARGE SCALE GENOMIC DNA]</scope>
    <source>
        <strain evidence="2">UBA11621</strain>
    </source>
</reference>
<evidence type="ECO:0000259" key="1">
    <source>
        <dbReference type="Pfam" id="PF01869"/>
    </source>
</evidence>
<dbReference type="EMBL" id="DONK01000178">
    <property type="protein sequence ID" value="HBU51950.1"/>
    <property type="molecule type" value="Genomic_DNA"/>
</dbReference>